<reference evidence="2" key="1">
    <citation type="journal article" date="2022" name="Mol. Ecol. Resour.">
        <title>The genomes of chicory, endive, great burdock and yacon provide insights into Asteraceae palaeo-polyploidization history and plant inulin production.</title>
        <authorList>
            <person name="Fan W."/>
            <person name="Wang S."/>
            <person name="Wang H."/>
            <person name="Wang A."/>
            <person name="Jiang F."/>
            <person name="Liu H."/>
            <person name="Zhao H."/>
            <person name="Xu D."/>
            <person name="Zhang Y."/>
        </authorList>
    </citation>
    <scope>NUCLEOTIDE SEQUENCE [LARGE SCALE GENOMIC DNA]</scope>
    <source>
        <strain evidence="2">cv. Yunnan</strain>
    </source>
</reference>
<name>A0ACB9JLC4_9ASTR</name>
<evidence type="ECO:0000313" key="2">
    <source>
        <dbReference type="Proteomes" id="UP001056120"/>
    </source>
</evidence>
<keyword evidence="2" id="KW-1185">Reference proteome</keyword>
<protein>
    <submittedName>
        <fullName evidence="1">Uncharacterized protein</fullName>
    </submittedName>
</protein>
<accession>A0ACB9JLC4</accession>
<reference evidence="1 2" key="2">
    <citation type="journal article" date="2022" name="Mol. Ecol. Resour.">
        <title>The genomes of chicory, endive, great burdock and yacon provide insights into Asteraceae paleo-polyploidization history and plant inulin production.</title>
        <authorList>
            <person name="Fan W."/>
            <person name="Wang S."/>
            <person name="Wang H."/>
            <person name="Wang A."/>
            <person name="Jiang F."/>
            <person name="Liu H."/>
            <person name="Zhao H."/>
            <person name="Xu D."/>
            <person name="Zhang Y."/>
        </authorList>
    </citation>
    <scope>NUCLEOTIDE SEQUENCE [LARGE SCALE GENOMIC DNA]</scope>
    <source>
        <strain evidence="2">cv. Yunnan</strain>
        <tissue evidence="1">Leaves</tissue>
    </source>
</reference>
<evidence type="ECO:0000313" key="1">
    <source>
        <dbReference type="EMBL" id="KAI3820969.1"/>
    </source>
</evidence>
<proteinExistence type="predicted"/>
<organism evidence="1 2">
    <name type="scientific">Smallanthus sonchifolius</name>
    <dbReference type="NCBI Taxonomy" id="185202"/>
    <lineage>
        <taxon>Eukaryota</taxon>
        <taxon>Viridiplantae</taxon>
        <taxon>Streptophyta</taxon>
        <taxon>Embryophyta</taxon>
        <taxon>Tracheophyta</taxon>
        <taxon>Spermatophyta</taxon>
        <taxon>Magnoliopsida</taxon>
        <taxon>eudicotyledons</taxon>
        <taxon>Gunneridae</taxon>
        <taxon>Pentapetalae</taxon>
        <taxon>asterids</taxon>
        <taxon>campanulids</taxon>
        <taxon>Asterales</taxon>
        <taxon>Asteraceae</taxon>
        <taxon>Asteroideae</taxon>
        <taxon>Heliantheae alliance</taxon>
        <taxon>Millerieae</taxon>
        <taxon>Smallanthus</taxon>
    </lineage>
</organism>
<sequence length="124" mass="13168">MSNARACKHLGNQTGYKCQCTRALGSKLAIARLCNGMHGRALPPCFQMCILMLGMSLILATFSIVAPVATLHTFVVSLALLLAALFDKPKNGGSCSCLCHLFLTSLVALKIFSWSSDGNSGFAK</sequence>
<comment type="caution">
    <text evidence="1">The sequence shown here is derived from an EMBL/GenBank/DDBJ whole genome shotgun (WGS) entry which is preliminary data.</text>
</comment>
<dbReference type="EMBL" id="CM042020">
    <property type="protein sequence ID" value="KAI3820969.1"/>
    <property type="molecule type" value="Genomic_DNA"/>
</dbReference>
<dbReference type="Proteomes" id="UP001056120">
    <property type="component" value="Linkage Group LG03"/>
</dbReference>
<gene>
    <name evidence="1" type="ORF">L1987_08525</name>
</gene>